<dbReference type="PANTHER" id="PTHR46558">
    <property type="entry name" value="TRACRIPTIONAL REGULATORY PROTEIN-RELATED-RELATED"/>
    <property type="match status" value="1"/>
</dbReference>
<evidence type="ECO:0000259" key="2">
    <source>
        <dbReference type="PROSITE" id="PS50943"/>
    </source>
</evidence>
<reference evidence="3 4" key="1">
    <citation type="journal article" date="2015" name="BMC Genomics">
        <title>Genome mining reveals unlocked bioactive potential of marine Gram-negative bacteria.</title>
        <authorList>
            <person name="Machado H."/>
            <person name="Sonnenschein E.C."/>
            <person name="Melchiorsen J."/>
            <person name="Gram L."/>
        </authorList>
    </citation>
    <scope>NUCLEOTIDE SEQUENCE [LARGE SCALE GENOMIC DNA]</scope>
    <source>
        <strain evidence="3 4">S4054</strain>
    </source>
</reference>
<dbReference type="PATRIC" id="fig|1129367.4.peg.4809"/>
<dbReference type="GO" id="GO:0003677">
    <property type="term" value="F:DNA binding"/>
    <property type="evidence" value="ECO:0007669"/>
    <property type="project" value="UniProtKB-KW"/>
</dbReference>
<organism evidence="3 4">
    <name type="scientific">Pseudoalteromonas luteoviolacea S4054</name>
    <dbReference type="NCBI Taxonomy" id="1129367"/>
    <lineage>
        <taxon>Bacteria</taxon>
        <taxon>Pseudomonadati</taxon>
        <taxon>Pseudomonadota</taxon>
        <taxon>Gammaproteobacteria</taxon>
        <taxon>Alteromonadales</taxon>
        <taxon>Pseudoalteromonadaceae</taxon>
        <taxon>Pseudoalteromonas</taxon>
    </lineage>
</organism>
<evidence type="ECO:0000313" key="4">
    <source>
        <dbReference type="Proteomes" id="UP000033434"/>
    </source>
</evidence>
<dbReference type="InterPro" id="IPR001387">
    <property type="entry name" value="Cro/C1-type_HTH"/>
</dbReference>
<dbReference type="EMBL" id="AUXW01000188">
    <property type="protein sequence ID" value="KKE81313.1"/>
    <property type="molecule type" value="Genomic_DNA"/>
</dbReference>
<proteinExistence type="predicted"/>
<sequence length="115" mass="13670">MQKKYQLIIYDNRLRKRYKGVAVSSTRRIKTENFRAYVQRSMRQLRKERKWTQEQLGKKLGVDQASISNYESGKTDMTCTQLFELFLIFGKDLSGVFEFKSSTITNRQQEKQGKE</sequence>
<dbReference type="PROSITE" id="PS50943">
    <property type="entry name" value="HTH_CROC1"/>
    <property type="match status" value="1"/>
</dbReference>
<gene>
    <name evidence="3" type="ORF">N479_22520</name>
</gene>
<comment type="caution">
    <text evidence="3">The sequence shown here is derived from an EMBL/GenBank/DDBJ whole genome shotgun (WGS) entry which is preliminary data.</text>
</comment>
<keyword evidence="1" id="KW-0238">DNA-binding</keyword>
<protein>
    <recommendedName>
        <fullName evidence="2">HTH cro/C1-type domain-containing protein</fullName>
    </recommendedName>
</protein>
<dbReference type="AlphaFoldDB" id="A0A0F6A5E3"/>
<dbReference type="Pfam" id="PF01381">
    <property type="entry name" value="HTH_3"/>
    <property type="match status" value="1"/>
</dbReference>
<dbReference type="Gene3D" id="1.10.260.40">
    <property type="entry name" value="lambda repressor-like DNA-binding domains"/>
    <property type="match status" value="1"/>
</dbReference>
<dbReference type="CDD" id="cd00093">
    <property type="entry name" value="HTH_XRE"/>
    <property type="match status" value="1"/>
</dbReference>
<name>A0A0F6A5E3_9GAMM</name>
<dbReference type="PANTHER" id="PTHR46558:SF4">
    <property type="entry name" value="DNA-BIDING PHAGE PROTEIN"/>
    <property type="match status" value="1"/>
</dbReference>
<dbReference type="InterPro" id="IPR010982">
    <property type="entry name" value="Lambda_DNA-bd_dom_sf"/>
</dbReference>
<evidence type="ECO:0000256" key="1">
    <source>
        <dbReference type="ARBA" id="ARBA00023125"/>
    </source>
</evidence>
<dbReference type="Proteomes" id="UP000033434">
    <property type="component" value="Unassembled WGS sequence"/>
</dbReference>
<feature type="domain" description="HTH cro/C1-type" evidence="2">
    <location>
        <begin position="42"/>
        <end position="96"/>
    </location>
</feature>
<dbReference type="SUPFAM" id="SSF47413">
    <property type="entry name" value="lambda repressor-like DNA-binding domains"/>
    <property type="match status" value="1"/>
</dbReference>
<evidence type="ECO:0000313" key="3">
    <source>
        <dbReference type="EMBL" id="KKE81313.1"/>
    </source>
</evidence>
<accession>A0A0F6A5E3</accession>
<dbReference type="SMART" id="SM00530">
    <property type="entry name" value="HTH_XRE"/>
    <property type="match status" value="1"/>
</dbReference>